<dbReference type="EMBL" id="LAJY01000569">
    <property type="protein sequence ID" value="KJV08476.1"/>
    <property type="molecule type" value="Genomic_DNA"/>
</dbReference>
<name>A0A0F3IP19_9PROT</name>
<evidence type="ECO:0000256" key="2">
    <source>
        <dbReference type="ARBA" id="ARBA00023125"/>
    </source>
</evidence>
<dbReference type="InterPro" id="IPR036390">
    <property type="entry name" value="WH_DNA-bd_sf"/>
</dbReference>
<dbReference type="InterPro" id="IPR008920">
    <property type="entry name" value="TF_FadR/GntR_C"/>
</dbReference>
<dbReference type="SMART" id="SM00345">
    <property type="entry name" value="HTH_GNTR"/>
    <property type="match status" value="1"/>
</dbReference>
<dbReference type="PANTHER" id="PTHR43537:SF45">
    <property type="entry name" value="GNTR FAMILY REGULATORY PROTEIN"/>
    <property type="match status" value="1"/>
</dbReference>
<evidence type="ECO:0000313" key="6">
    <source>
        <dbReference type="Proteomes" id="UP000033774"/>
    </source>
</evidence>
<dbReference type="OrthoDB" id="7260290at2"/>
<dbReference type="AlphaFoldDB" id="A0A0F3IP19"/>
<gene>
    <name evidence="5" type="ORF">VZ95_17565</name>
</gene>
<keyword evidence="6" id="KW-1185">Reference proteome</keyword>
<dbReference type="InterPro" id="IPR011711">
    <property type="entry name" value="GntR_C"/>
</dbReference>
<reference evidence="5 6" key="1">
    <citation type="submission" date="2015-03" db="EMBL/GenBank/DDBJ databases">
        <title>Draft genome sequence of Elstera litoralis.</title>
        <authorList>
            <person name="Rahalkar M.C."/>
            <person name="Dhakephalkar P.K."/>
            <person name="Pore S.D."/>
            <person name="Arora P."/>
            <person name="Kapse N.G."/>
            <person name="Pandit P.S."/>
        </authorList>
    </citation>
    <scope>NUCLEOTIDE SEQUENCE [LARGE SCALE GENOMIC DNA]</scope>
    <source>
        <strain evidence="5 6">Dia-1</strain>
    </source>
</reference>
<dbReference type="SUPFAM" id="SSF48008">
    <property type="entry name" value="GntR ligand-binding domain-like"/>
    <property type="match status" value="1"/>
</dbReference>
<dbReference type="SUPFAM" id="SSF46785">
    <property type="entry name" value="Winged helix' DNA-binding domain"/>
    <property type="match status" value="1"/>
</dbReference>
<evidence type="ECO:0000313" key="5">
    <source>
        <dbReference type="EMBL" id="KJV08476.1"/>
    </source>
</evidence>
<dbReference type="InterPro" id="IPR000524">
    <property type="entry name" value="Tscrpt_reg_HTH_GntR"/>
</dbReference>
<dbReference type="PROSITE" id="PS50949">
    <property type="entry name" value="HTH_GNTR"/>
    <property type="match status" value="1"/>
</dbReference>
<sequence length="241" mass="26427">MSTILTLPTLGSDENGESLGDRAYQAIRRAIITCALPPGSEVSETQLATRFGFGKAPVRAALSRLAQDRLVRAQARRGWKIAPVTLRDVRDIFDLRQLLESEAARLAAGQVAADELTRLDAACQARYVPGDPNSADSFLASNREFHLLIARRSGNARLAAMLEQLMMESERLLHIGLALRDRTDEISHEHHCLIDALVAGDSVEAARIAAEQVSDSFRMVRDAILSSDPIDTLSIRLETRS</sequence>
<evidence type="ECO:0000259" key="4">
    <source>
        <dbReference type="PROSITE" id="PS50949"/>
    </source>
</evidence>
<dbReference type="InterPro" id="IPR036388">
    <property type="entry name" value="WH-like_DNA-bd_sf"/>
</dbReference>
<comment type="caution">
    <text evidence="5">The sequence shown here is derived from an EMBL/GenBank/DDBJ whole genome shotgun (WGS) entry which is preliminary data.</text>
</comment>
<proteinExistence type="predicted"/>
<dbReference type="Pfam" id="PF07729">
    <property type="entry name" value="FCD"/>
    <property type="match status" value="1"/>
</dbReference>
<dbReference type="Pfam" id="PF00392">
    <property type="entry name" value="GntR"/>
    <property type="match status" value="1"/>
</dbReference>
<dbReference type="GO" id="GO:0003700">
    <property type="term" value="F:DNA-binding transcription factor activity"/>
    <property type="evidence" value="ECO:0007669"/>
    <property type="project" value="InterPro"/>
</dbReference>
<organism evidence="5 6">
    <name type="scientific">Elstera litoralis</name>
    <dbReference type="NCBI Taxonomy" id="552518"/>
    <lineage>
        <taxon>Bacteria</taxon>
        <taxon>Pseudomonadati</taxon>
        <taxon>Pseudomonadota</taxon>
        <taxon>Alphaproteobacteria</taxon>
        <taxon>Rhodospirillales</taxon>
        <taxon>Rhodospirillaceae</taxon>
        <taxon>Elstera</taxon>
    </lineage>
</organism>
<accession>A0A0F3IP19</accession>
<dbReference type="SMART" id="SM00895">
    <property type="entry name" value="FCD"/>
    <property type="match status" value="1"/>
</dbReference>
<dbReference type="RefSeq" id="WP_045777014.1">
    <property type="nucleotide sequence ID" value="NZ_LAJY01000569.1"/>
</dbReference>
<dbReference type="Gene3D" id="1.20.120.530">
    <property type="entry name" value="GntR ligand-binding domain-like"/>
    <property type="match status" value="1"/>
</dbReference>
<dbReference type="PANTHER" id="PTHR43537">
    <property type="entry name" value="TRANSCRIPTIONAL REGULATOR, GNTR FAMILY"/>
    <property type="match status" value="1"/>
</dbReference>
<keyword evidence="1" id="KW-0805">Transcription regulation</keyword>
<protein>
    <recommendedName>
        <fullName evidence="4">HTH gntR-type domain-containing protein</fullName>
    </recommendedName>
</protein>
<keyword evidence="3" id="KW-0804">Transcription</keyword>
<keyword evidence="2" id="KW-0238">DNA-binding</keyword>
<feature type="domain" description="HTH gntR-type" evidence="4">
    <location>
        <begin position="17"/>
        <end position="84"/>
    </location>
</feature>
<evidence type="ECO:0000256" key="3">
    <source>
        <dbReference type="ARBA" id="ARBA00023163"/>
    </source>
</evidence>
<dbReference type="GO" id="GO:0003677">
    <property type="term" value="F:DNA binding"/>
    <property type="evidence" value="ECO:0007669"/>
    <property type="project" value="UniProtKB-KW"/>
</dbReference>
<evidence type="ECO:0000256" key="1">
    <source>
        <dbReference type="ARBA" id="ARBA00023015"/>
    </source>
</evidence>
<dbReference type="Gene3D" id="1.10.10.10">
    <property type="entry name" value="Winged helix-like DNA-binding domain superfamily/Winged helix DNA-binding domain"/>
    <property type="match status" value="1"/>
</dbReference>
<dbReference type="Proteomes" id="UP000033774">
    <property type="component" value="Unassembled WGS sequence"/>
</dbReference>